<keyword evidence="4" id="KW-0560">Oxidoreductase</keyword>
<evidence type="ECO:0000256" key="5">
    <source>
        <dbReference type="RuleBase" id="RU361277"/>
    </source>
</evidence>
<evidence type="ECO:0000256" key="3">
    <source>
        <dbReference type="ARBA" id="ARBA00022833"/>
    </source>
</evidence>
<dbReference type="AlphaFoldDB" id="A0A2T2XH49"/>
<dbReference type="InterPro" id="IPR011032">
    <property type="entry name" value="GroES-like_sf"/>
</dbReference>
<comment type="caution">
    <text evidence="7">The sequence shown here is derived from an EMBL/GenBank/DDBJ whole genome shotgun (WGS) entry which is preliminary data.</text>
</comment>
<evidence type="ECO:0000256" key="2">
    <source>
        <dbReference type="ARBA" id="ARBA00022723"/>
    </source>
</evidence>
<dbReference type="Gene3D" id="3.90.180.10">
    <property type="entry name" value="Medium-chain alcohol dehydrogenases, catalytic domain"/>
    <property type="match status" value="1"/>
</dbReference>
<dbReference type="SUPFAM" id="SSF50129">
    <property type="entry name" value="GroES-like"/>
    <property type="match status" value="1"/>
</dbReference>
<organism evidence="7 8">
    <name type="scientific">Sulfobacillus benefaciens</name>
    <dbReference type="NCBI Taxonomy" id="453960"/>
    <lineage>
        <taxon>Bacteria</taxon>
        <taxon>Bacillati</taxon>
        <taxon>Bacillota</taxon>
        <taxon>Clostridia</taxon>
        <taxon>Eubacteriales</taxon>
        <taxon>Clostridiales Family XVII. Incertae Sedis</taxon>
        <taxon>Sulfobacillus</taxon>
    </lineage>
</organism>
<feature type="domain" description="Enoyl reductase (ER)" evidence="6">
    <location>
        <begin position="8"/>
        <end position="344"/>
    </location>
</feature>
<dbReference type="PANTHER" id="PTHR42813">
    <property type="entry name" value="ZINC-TYPE ALCOHOL DEHYDROGENASE-LIKE"/>
    <property type="match status" value="1"/>
</dbReference>
<keyword evidence="3 5" id="KW-0862">Zinc</keyword>
<dbReference type="CDD" id="cd08284">
    <property type="entry name" value="FDH_like_2"/>
    <property type="match status" value="1"/>
</dbReference>
<dbReference type="Gene3D" id="3.40.50.720">
    <property type="entry name" value="NAD(P)-binding Rossmann-like Domain"/>
    <property type="match status" value="1"/>
</dbReference>
<gene>
    <name evidence="7" type="ORF">C7B46_08030</name>
</gene>
<name>A0A2T2XH49_9FIRM</name>
<evidence type="ECO:0000256" key="1">
    <source>
        <dbReference type="ARBA" id="ARBA00001947"/>
    </source>
</evidence>
<sequence length="346" mass="36483">MNAVTFHGAGDFRYSSVDPPNLQDSQDVLVQVKEAAICGSDLHLYRGHIPGIMPGTVVGHEFTGIVVEVGSGVRQFRSGDRVVGTFHVACGICLACRRGDYHQCAQGGVLGYGMAFGNLGGSQAEFVRIPWGDVNLRKIPDGLSDEKAIFCGDILTTAFGAVKNARVTPGETVAVIGAGPVGQMAVMSALVMGAAKVLVIDLIPDRLAMAETLGARAINSSTSNPVRRVFQETAGDGADVVIEAVGGSTTLELAFQLVRGGGRISAIGVTAESELKFPLMTALTRDLTFRIGLANIHRDIDHTLALVANGRVDPTVVVSHRLPLSQASHGYQLFDQRQATKVLLIP</sequence>
<dbReference type="SUPFAM" id="SSF51735">
    <property type="entry name" value="NAD(P)-binding Rossmann-fold domains"/>
    <property type="match status" value="1"/>
</dbReference>
<comment type="similarity">
    <text evidence="5">Belongs to the zinc-containing alcohol dehydrogenase family.</text>
</comment>
<dbReference type="PANTHER" id="PTHR42813:SF2">
    <property type="entry name" value="DEHYDROGENASE, ZINC-CONTAINING, PUTATIVE (AFU_ORTHOLOGUE AFUA_2G02810)-RELATED"/>
    <property type="match status" value="1"/>
</dbReference>
<dbReference type="Pfam" id="PF00107">
    <property type="entry name" value="ADH_zinc_N"/>
    <property type="match status" value="1"/>
</dbReference>
<evidence type="ECO:0000313" key="7">
    <source>
        <dbReference type="EMBL" id="PSR33786.1"/>
    </source>
</evidence>
<dbReference type="GO" id="GO:0016491">
    <property type="term" value="F:oxidoreductase activity"/>
    <property type="evidence" value="ECO:0007669"/>
    <property type="project" value="UniProtKB-KW"/>
</dbReference>
<dbReference type="InterPro" id="IPR013149">
    <property type="entry name" value="ADH-like_C"/>
</dbReference>
<dbReference type="SMART" id="SM00829">
    <property type="entry name" value="PKS_ER"/>
    <property type="match status" value="1"/>
</dbReference>
<dbReference type="Pfam" id="PF08240">
    <property type="entry name" value="ADH_N"/>
    <property type="match status" value="1"/>
</dbReference>
<dbReference type="PROSITE" id="PS00059">
    <property type="entry name" value="ADH_ZINC"/>
    <property type="match status" value="1"/>
</dbReference>
<dbReference type="GO" id="GO:0008270">
    <property type="term" value="F:zinc ion binding"/>
    <property type="evidence" value="ECO:0007669"/>
    <property type="project" value="InterPro"/>
</dbReference>
<comment type="cofactor">
    <cofactor evidence="1 5">
        <name>Zn(2+)</name>
        <dbReference type="ChEBI" id="CHEBI:29105"/>
    </cofactor>
</comment>
<evidence type="ECO:0000313" key="8">
    <source>
        <dbReference type="Proteomes" id="UP000242972"/>
    </source>
</evidence>
<dbReference type="InterPro" id="IPR002328">
    <property type="entry name" value="ADH_Zn_CS"/>
</dbReference>
<dbReference type="InterPro" id="IPR020843">
    <property type="entry name" value="ER"/>
</dbReference>
<dbReference type="EMBL" id="PXYW01000016">
    <property type="protein sequence ID" value="PSR33786.1"/>
    <property type="molecule type" value="Genomic_DNA"/>
</dbReference>
<dbReference type="InterPro" id="IPR013154">
    <property type="entry name" value="ADH-like_N"/>
</dbReference>
<dbReference type="InterPro" id="IPR036291">
    <property type="entry name" value="NAD(P)-bd_dom_sf"/>
</dbReference>
<accession>A0A2T2XH49</accession>
<keyword evidence="2 5" id="KW-0479">Metal-binding</keyword>
<reference evidence="7 8" key="1">
    <citation type="journal article" date="2014" name="BMC Genomics">
        <title>Comparison of environmental and isolate Sulfobacillus genomes reveals diverse carbon, sulfur, nitrogen, and hydrogen metabolisms.</title>
        <authorList>
            <person name="Justice N.B."/>
            <person name="Norman A."/>
            <person name="Brown C.T."/>
            <person name="Singh A."/>
            <person name="Thomas B.C."/>
            <person name="Banfield J.F."/>
        </authorList>
    </citation>
    <scope>NUCLEOTIDE SEQUENCE [LARGE SCALE GENOMIC DNA]</scope>
    <source>
        <strain evidence="7">AMDSBA4</strain>
    </source>
</reference>
<evidence type="ECO:0000259" key="6">
    <source>
        <dbReference type="SMART" id="SM00829"/>
    </source>
</evidence>
<proteinExistence type="inferred from homology"/>
<protein>
    <submittedName>
        <fullName evidence="7">Alcohol dehydrogenase</fullName>
    </submittedName>
</protein>
<evidence type="ECO:0000256" key="4">
    <source>
        <dbReference type="ARBA" id="ARBA00023002"/>
    </source>
</evidence>
<dbReference type="Proteomes" id="UP000242972">
    <property type="component" value="Unassembled WGS sequence"/>
</dbReference>